<dbReference type="InterPro" id="IPR040007">
    <property type="entry name" value="Tho2"/>
</dbReference>
<evidence type="ECO:0000259" key="6">
    <source>
        <dbReference type="Pfam" id="PF11262"/>
    </source>
</evidence>
<feature type="region of interest" description="Disordered" evidence="5">
    <location>
        <begin position="286"/>
        <end position="305"/>
    </location>
</feature>
<feature type="domain" description="THO complex subunitTHOC2 C-terminal" evidence="6">
    <location>
        <begin position="869"/>
        <end position="1165"/>
    </location>
</feature>
<name>A0A397HBG3_9GLOM</name>
<sequence length="1559" mass="183440">MENLEQTITESLFNILEGEKEVDHVDVIFKDLPVELNEKAQEIVLDTLWTYDHDIVPNNTRERLVKLVKRLHILRLADVRAIKTKLEVPLLEAAEVVEPQVWGRKCIRINTALTYKQQKYNLLREESEGYAKLLHEINLYCIINNEVTDEILNQRANTLLETIKTLIGYFHLDPNRVLDIILDEFVYNVKPHHEFFLRLLEISPWQPSDFAIKDKGIPISDDWSRDSGNLNCAELLATKYTRYEGADMDQDIYQSLYITSALLINRGLVKISDLYPHIKSPPTPPITKSSNSFTGMEDDSSFPSNREQHQKGLACALLEIGDFQHACYLLLQLESLDEHIAKYLCEILKLSIFKIYNPIAPIKLKEPRVGSHIGTWYKRWKEGFPVFYKFEDLFEASGRLLIGLIGPWFAKNLILLTWILRICYNHIVEARKSKNNKNNLKYIESNWWDIIRITILPAMTMSGMTVGVLNEVWDILKFFPVENRFGLWSEWRRVYDQHEPLRERKKKATKKLIKFTNAMTSEDYKQKAREIALVAHSRPTVAFDFILRKVKMNPDLIDGMVEVCKYLTRMDFDVLTYMFVESIIEESRPKLKEDGVNPSDWMYRMAIFIGKVCSKYERFDSENIAIILEYVLIKLRERSFDDLILVSQIITKMSGIEYTEIPSDTDLVIMAGGEHLRDTKLFNRNVIKSYRKASMRLANALMSKGIVTEFAVLLAQMTQSVPFDIEVSSTLDLKSVVGRADICRRTFIQYVDFLAVTLDMEKFALVVPSIIELCKVYALKPEYAFSILRPFHNHFLKKKSHKSKESKNIGKHSASDGIHETSKQNGHTDLSKQVVTDANNTSESEPMIWRYPLYQLFDQVKEILPSYVWNGISPSFYTSFWQLSLYDLEFPRSEYNKAIQECQNHIMDDVSKDVNKYTKIVKYLEDEFIEHGQHMKAIEERLKIEKEHWFSGQFSNRQDIITQLWQYCLFPRLLISPDNAIFCAKFIERMHKIGTANFSTLTLYDRIFADQLQLITFTCSEAEARNYGLFLKTILQSLSSLHRDEKIYNEIGKGKGIPGFQMKWSSQNRQPASVSETDLLGFQDFRRVFYKWHSKLYKAFEQGLQSQEYLSLRNSIIVISTIHEYFPAIDIFGKKVENLIKNVISDQHNKWKDIEVLALSYSARLQLDKKNWVGLEDFRHTENNQQNSRSASQGNHSTSAQKIAQSHAVNRVSSPLPNVRSAHSSPSHPNTMIRTDSPRRQIHPLPDKPQDRIQVREKERDREREEDRDRNRMKDKKEIMNDREKDIKKIDDHKDAKKSDYHERDRGRDRDRKPEILRLDGEKRKASKERILMDDRNKRADYHPRPRDRDIRDREDKAKEREKREDRREDRREDKRDKTKDKERERSREIEREREREHNRDREDRDRHRNDNGRSRRHLDESITRRPRKNDHDLIRDDRDMQFTTRNDRGDRSIAGPSKKRDRSERDRDEEPDMISISKKRAIRTEGMGGPIPYPNPKKRERVDREIEEEPESITLKKGGLPPIPRPPVKLNRSVEHITELMQPMPFPKRNDGDKRRRY</sequence>
<dbReference type="Pfam" id="PF11262">
    <property type="entry name" value="Tho2"/>
    <property type="match status" value="1"/>
</dbReference>
<evidence type="ECO:0000313" key="9">
    <source>
        <dbReference type="EMBL" id="RHZ59318.1"/>
    </source>
</evidence>
<dbReference type="Pfam" id="PF11732">
    <property type="entry name" value="Thoc2"/>
    <property type="match status" value="1"/>
</dbReference>
<gene>
    <name evidence="9" type="ORF">Glove_364g58</name>
</gene>
<dbReference type="GO" id="GO:0006397">
    <property type="term" value="P:mRNA processing"/>
    <property type="evidence" value="ECO:0007669"/>
    <property type="project" value="InterPro"/>
</dbReference>
<feature type="compositionally biased region" description="Basic and acidic residues" evidence="5">
    <location>
        <begin position="803"/>
        <end position="822"/>
    </location>
</feature>
<dbReference type="Proteomes" id="UP000266861">
    <property type="component" value="Unassembled WGS sequence"/>
</dbReference>
<dbReference type="GO" id="GO:0000445">
    <property type="term" value="C:THO complex part of transcription export complex"/>
    <property type="evidence" value="ECO:0007669"/>
    <property type="project" value="TreeGrafter"/>
</dbReference>
<dbReference type="Pfam" id="PF16134">
    <property type="entry name" value="THOC2_N"/>
    <property type="match status" value="2"/>
</dbReference>
<evidence type="ECO:0000259" key="8">
    <source>
        <dbReference type="Pfam" id="PF16134"/>
    </source>
</evidence>
<dbReference type="STRING" id="1348612.A0A397HBG3"/>
<feature type="domain" description="THO complex subunitTHOC2 N-terminal" evidence="7">
    <location>
        <begin position="532"/>
        <end position="606"/>
    </location>
</feature>
<accession>A0A397HBG3</accession>
<dbReference type="GO" id="GO:0006406">
    <property type="term" value="P:mRNA export from nucleus"/>
    <property type="evidence" value="ECO:0007669"/>
    <property type="project" value="InterPro"/>
</dbReference>
<dbReference type="InterPro" id="IPR021726">
    <property type="entry name" value="THO_THOC2_N"/>
</dbReference>
<evidence type="ECO:0000256" key="3">
    <source>
        <dbReference type="ARBA" id="ARBA00019596"/>
    </source>
</evidence>
<feature type="region of interest" description="Disordered" evidence="5">
    <location>
        <begin position="1182"/>
        <end position="1530"/>
    </location>
</feature>
<dbReference type="InterPro" id="IPR032302">
    <property type="entry name" value="THOC2_N"/>
</dbReference>
<protein>
    <recommendedName>
        <fullName evidence="3">THO complex subunit 2</fullName>
    </recommendedName>
</protein>
<keyword evidence="4" id="KW-0539">Nucleus</keyword>
<proteinExistence type="inferred from homology"/>
<comment type="similarity">
    <text evidence="2">Belongs to the THOC2 family.</text>
</comment>
<reference evidence="9 10" key="1">
    <citation type="submission" date="2018-08" db="EMBL/GenBank/DDBJ databases">
        <title>Genome and evolution of the arbuscular mycorrhizal fungus Diversispora epigaea (formerly Glomus versiforme) and its bacterial endosymbionts.</title>
        <authorList>
            <person name="Sun X."/>
            <person name="Fei Z."/>
            <person name="Harrison M."/>
        </authorList>
    </citation>
    <scope>NUCLEOTIDE SEQUENCE [LARGE SCALE GENOMIC DNA]</scope>
    <source>
        <strain evidence="9 10">IT104</strain>
    </source>
</reference>
<feature type="compositionally biased region" description="Basic and acidic residues" evidence="5">
    <location>
        <begin position="1549"/>
        <end position="1559"/>
    </location>
</feature>
<evidence type="ECO:0000313" key="10">
    <source>
        <dbReference type="Proteomes" id="UP000266861"/>
    </source>
</evidence>
<evidence type="ECO:0000256" key="1">
    <source>
        <dbReference type="ARBA" id="ARBA00004123"/>
    </source>
</evidence>
<dbReference type="EMBL" id="PQFF01000330">
    <property type="protein sequence ID" value="RHZ59318.1"/>
    <property type="molecule type" value="Genomic_DNA"/>
</dbReference>
<comment type="caution">
    <text evidence="9">The sequence shown here is derived from an EMBL/GenBank/DDBJ whole genome shotgun (WGS) entry which is preliminary data.</text>
</comment>
<dbReference type="PANTHER" id="PTHR21597:SF0">
    <property type="entry name" value="THO COMPLEX SUBUNIT 2"/>
    <property type="match status" value="1"/>
</dbReference>
<evidence type="ECO:0000256" key="4">
    <source>
        <dbReference type="ARBA" id="ARBA00023242"/>
    </source>
</evidence>
<evidence type="ECO:0000259" key="7">
    <source>
        <dbReference type="Pfam" id="PF11732"/>
    </source>
</evidence>
<feature type="compositionally biased region" description="Basic and acidic residues" evidence="5">
    <location>
        <begin position="1245"/>
        <end position="1452"/>
    </location>
</feature>
<organism evidence="9 10">
    <name type="scientific">Diversispora epigaea</name>
    <dbReference type="NCBI Taxonomy" id="1348612"/>
    <lineage>
        <taxon>Eukaryota</taxon>
        <taxon>Fungi</taxon>
        <taxon>Fungi incertae sedis</taxon>
        <taxon>Mucoromycota</taxon>
        <taxon>Glomeromycotina</taxon>
        <taxon>Glomeromycetes</taxon>
        <taxon>Diversisporales</taxon>
        <taxon>Diversisporaceae</taxon>
        <taxon>Diversispora</taxon>
    </lineage>
</organism>
<comment type="subcellular location">
    <subcellularLocation>
        <location evidence="1">Nucleus</location>
    </subcellularLocation>
</comment>
<evidence type="ECO:0000256" key="5">
    <source>
        <dbReference type="SAM" id="MobiDB-lite"/>
    </source>
</evidence>
<dbReference type="PANTHER" id="PTHR21597">
    <property type="entry name" value="THO2 PROTEIN"/>
    <property type="match status" value="1"/>
</dbReference>
<dbReference type="InterPro" id="IPR021418">
    <property type="entry name" value="THO_THOC2_C"/>
</dbReference>
<dbReference type="OrthoDB" id="29024at2759"/>
<dbReference type="GO" id="GO:0003729">
    <property type="term" value="F:mRNA binding"/>
    <property type="evidence" value="ECO:0007669"/>
    <property type="project" value="TreeGrafter"/>
</dbReference>
<feature type="compositionally biased region" description="Polar residues" evidence="5">
    <location>
        <begin position="1183"/>
        <end position="1234"/>
    </location>
</feature>
<feature type="compositionally biased region" description="Polar residues" evidence="5">
    <location>
        <begin position="823"/>
        <end position="839"/>
    </location>
</feature>
<feature type="region of interest" description="Disordered" evidence="5">
    <location>
        <begin position="1540"/>
        <end position="1559"/>
    </location>
</feature>
<keyword evidence="10" id="KW-1185">Reference proteome</keyword>
<feature type="region of interest" description="Disordered" evidence="5">
    <location>
        <begin position="799"/>
        <end position="839"/>
    </location>
</feature>
<feature type="domain" description="THO complex subunit 2 N-terminal" evidence="8">
    <location>
        <begin position="376"/>
        <end position="529"/>
    </location>
</feature>
<feature type="domain" description="THO complex subunit 2 N-terminal" evidence="8">
    <location>
        <begin position="8"/>
        <end position="280"/>
    </location>
</feature>
<evidence type="ECO:0000256" key="2">
    <source>
        <dbReference type="ARBA" id="ARBA00007857"/>
    </source>
</evidence>